<dbReference type="Pfam" id="PF22243">
    <property type="entry name" value="DUF5018-rel"/>
    <property type="match status" value="1"/>
</dbReference>
<feature type="chain" id="PRO_5002488309" description="DUF5018 domain-containing protein" evidence="1">
    <location>
        <begin position="27"/>
        <end position="162"/>
    </location>
</feature>
<dbReference type="PATRIC" id="fig|927665.4.peg.4446"/>
<evidence type="ECO:0000313" key="4">
    <source>
        <dbReference type="Proteomes" id="UP000033047"/>
    </source>
</evidence>
<organism evidence="3 4">
    <name type="scientific">Parabacteroides goldsteinii DSM 19448 = WAL 12034</name>
    <dbReference type="NCBI Taxonomy" id="927665"/>
    <lineage>
        <taxon>Bacteria</taxon>
        <taxon>Pseudomonadati</taxon>
        <taxon>Bacteroidota</taxon>
        <taxon>Bacteroidia</taxon>
        <taxon>Bacteroidales</taxon>
        <taxon>Tannerellaceae</taxon>
        <taxon>Parabacteroides</taxon>
    </lineage>
</organism>
<gene>
    <name evidence="3" type="ORF">HMPREF1535_04330</name>
</gene>
<sequence length="162" mass="17462">MKKNMIKLVKNSLLLMLVLVCSSCLKGNLEDLPAFEEANITDVKFDFRYKDPTDEWINGEPIVKVVTLTVGDKVINTEAGTITCTVTVPAADGPFTEAIRNTVALTNLVGKFNLSTAAVIAPQDGAPTLGTPGDFSTTRRYVVTAANGTKKDWTIQVTALNK</sequence>
<dbReference type="EMBL" id="AQHV01000024">
    <property type="protein sequence ID" value="KKB47914.1"/>
    <property type="molecule type" value="Genomic_DNA"/>
</dbReference>
<dbReference type="GeneID" id="69980964"/>
<dbReference type="STRING" id="927665.HMPREF1535_04330"/>
<reference evidence="3 4" key="1">
    <citation type="submission" date="2013-04" db="EMBL/GenBank/DDBJ databases">
        <title>The Genome Sequence of Parabacteroides goldsteinii DSM 19448.</title>
        <authorList>
            <consortium name="The Broad Institute Genomics Platform"/>
            <person name="Earl A."/>
            <person name="Ward D."/>
            <person name="Feldgarden M."/>
            <person name="Gevers D."/>
            <person name="Martens E."/>
            <person name="Sakamoto M."/>
            <person name="Benno Y."/>
            <person name="Song Y."/>
            <person name="Liu C."/>
            <person name="Lee J."/>
            <person name="Bolanos M."/>
            <person name="Vaisanen M.L."/>
            <person name="Finegold S.M."/>
            <person name="Walker B."/>
            <person name="Young S."/>
            <person name="Zeng Q."/>
            <person name="Gargeya S."/>
            <person name="Fitzgerald M."/>
            <person name="Haas B."/>
            <person name="Abouelleil A."/>
            <person name="Allen A.W."/>
            <person name="Alvarado L."/>
            <person name="Arachchi H.M."/>
            <person name="Berlin A.M."/>
            <person name="Chapman S.B."/>
            <person name="Gainer-Dewar J."/>
            <person name="Goldberg J."/>
            <person name="Griggs A."/>
            <person name="Gujja S."/>
            <person name="Hansen M."/>
            <person name="Howarth C."/>
            <person name="Imamovic A."/>
            <person name="Ireland A."/>
            <person name="Larimer J."/>
            <person name="McCowan C."/>
            <person name="Murphy C."/>
            <person name="Pearson M."/>
            <person name="Poon T.W."/>
            <person name="Priest M."/>
            <person name="Roberts A."/>
            <person name="Saif S."/>
            <person name="Shea T."/>
            <person name="Sisk P."/>
            <person name="Sykes S."/>
            <person name="Wortman J."/>
            <person name="Nusbaum C."/>
            <person name="Birren B."/>
        </authorList>
    </citation>
    <scope>NUCLEOTIDE SEQUENCE [LARGE SCALE GENOMIC DNA]</scope>
    <source>
        <strain evidence="3 4">DSM 19448</strain>
    </source>
</reference>
<dbReference type="InterPro" id="IPR054460">
    <property type="entry name" value="DUF5018-rel"/>
</dbReference>
<dbReference type="AlphaFoldDB" id="A0A0F5IQR2"/>
<name>A0A0F5IQR2_9BACT</name>
<feature type="signal peptide" evidence="1">
    <location>
        <begin position="1"/>
        <end position="26"/>
    </location>
</feature>
<protein>
    <recommendedName>
        <fullName evidence="2">DUF5018 domain-containing protein</fullName>
    </recommendedName>
</protein>
<dbReference type="HOGENOM" id="CLU_140211_0_0_10"/>
<feature type="domain" description="DUF5018" evidence="2">
    <location>
        <begin position="40"/>
        <end position="156"/>
    </location>
</feature>
<evidence type="ECO:0000313" key="3">
    <source>
        <dbReference type="EMBL" id="KKB47914.1"/>
    </source>
</evidence>
<evidence type="ECO:0000259" key="2">
    <source>
        <dbReference type="Pfam" id="PF22243"/>
    </source>
</evidence>
<accession>A0A0F5IQR2</accession>
<keyword evidence="1" id="KW-0732">Signal</keyword>
<dbReference type="Proteomes" id="UP000033047">
    <property type="component" value="Unassembled WGS sequence"/>
</dbReference>
<dbReference type="RefSeq" id="WP_007658170.1">
    <property type="nucleotide sequence ID" value="NZ_KQ033913.1"/>
</dbReference>
<evidence type="ECO:0000256" key="1">
    <source>
        <dbReference type="SAM" id="SignalP"/>
    </source>
</evidence>
<dbReference type="Gene3D" id="2.60.40.4120">
    <property type="match status" value="1"/>
</dbReference>
<proteinExistence type="predicted"/>
<comment type="caution">
    <text evidence="3">The sequence shown here is derived from an EMBL/GenBank/DDBJ whole genome shotgun (WGS) entry which is preliminary data.</text>
</comment>